<sequence>MGFTTSSRYWQSPSLPSTNNKKQKQIATLLLSHDKPEEPLPPLEARLNEFFMKDHVPLWFAASGYTALAASTVGIIPKLFPSAKWYYVLISYLIAPVLGFCNAYGCGLTDCSPAST</sequence>
<dbReference type="Proteomes" id="UP000017836">
    <property type="component" value="Unassembled WGS sequence"/>
</dbReference>
<feature type="transmembrane region" description="Helical" evidence="8">
    <location>
        <begin position="56"/>
        <end position="76"/>
    </location>
</feature>
<protein>
    <submittedName>
        <fullName evidence="9">Uncharacterized protein</fullName>
    </submittedName>
</protein>
<dbReference type="Pfam" id="PF03169">
    <property type="entry name" value="OPT"/>
    <property type="match status" value="1"/>
</dbReference>
<evidence type="ECO:0000256" key="7">
    <source>
        <dbReference type="SAM" id="MobiDB-lite"/>
    </source>
</evidence>
<accession>W1PC95</accession>
<evidence type="ECO:0000256" key="4">
    <source>
        <dbReference type="ARBA" id="ARBA00022692"/>
    </source>
</evidence>
<dbReference type="InterPro" id="IPR004813">
    <property type="entry name" value="OPT"/>
</dbReference>
<dbReference type="EMBL" id="KI393735">
    <property type="protein sequence ID" value="ERN07547.1"/>
    <property type="molecule type" value="Genomic_DNA"/>
</dbReference>
<keyword evidence="3" id="KW-0813">Transport</keyword>
<name>W1PC95_AMBTC</name>
<organism evidence="9 10">
    <name type="scientific">Amborella trichopoda</name>
    <dbReference type="NCBI Taxonomy" id="13333"/>
    <lineage>
        <taxon>Eukaryota</taxon>
        <taxon>Viridiplantae</taxon>
        <taxon>Streptophyta</taxon>
        <taxon>Embryophyta</taxon>
        <taxon>Tracheophyta</taxon>
        <taxon>Spermatophyta</taxon>
        <taxon>Magnoliopsida</taxon>
        <taxon>Amborellales</taxon>
        <taxon>Amborellaceae</taxon>
        <taxon>Amborella</taxon>
    </lineage>
</organism>
<comment type="similarity">
    <text evidence="2">Belongs to the YSL (TC 2.A.67.2) family.</text>
</comment>
<evidence type="ECO:0000256" key="2">
    <source>
        <dbReference type="ARBA" id="ARBA00010276"/>
    </source>
</evidence>
<comment type="subcellular location">
    <subcellularLocation>
        <location evidence="1">Membrane</location>
        <topology evidence="1">Multi-pass membrane protein</topology>
    </subcellularLocation>
</comment>
<evidence type="ECO:0000313" key="10">
    <source>
        <dbReference type="Proteomes" id="UP000017836"/>
    </source>
</evidence>
<proteinExistence type="inferred from homology"/>
<feature type="transmembrane region" description="Helical" evidence="8">
    <location>
        <begin position="85"/>
        <end position="105"/>
    </location>
</feature>
<evidence type="ECO:0000256" key="6">
    <source>
        <dbReference type="ARBA" id="ARBA00023136"/>
    </source>
</evidence>
<keyword evidence="10" id="KW-1185">Reference proteome</keyword>
<dbReference type="GO" id="GO:0035673">
    <property type="term" value="F:oligopeptide transmembrane transporter activity"/>
    <property type="evidence" value="ECO:0007669"/>
    <property type="project" value="InterPro"/>
</dbReference>
<dbReference type="AlphaFoldDB" id="W1PC95"/>
<keyword evidence="4 8" id="KW-0812">Transmembrane</keyword>
<keyword evidence="5 8" id="KW-1133">Transmembrane helix</keyword>
<reference evidence="10" key="1">
    <citation type="journal article" date="2013" name="Science">
        <title>The Amborella genome and the evolution of flowering plants.</title>
        <authorList>
            <consortium name="Amborella Genome Project"/>
        </authorList>
    </citation>
    <scope>NUCLEOTIDE SEQUENCE [LARGE SCALE GENOMIC DNA]</scope>
</reference>
<evidence type="ECO:0000256" key="8">
    <source>
        <dbReference type="SAM" id="Phobius"/>
    </source>
</evidence>
<gene>
    <name evidence="9" type="ORF">AMTR_s00154p00064550</name>
</gene>
<dbReference type="HOGENOM" id="CLU_2100199_0_0_1"/>
<feature type="compositionally biased region" description="Polar residues" evidence="7">
    <location>
        <begin position="1"/>
        <end position="20"/>
    </location>
</feature>
<feature type="region of interest" description="Disordered" evidence="7">
    <location>
        <begin position="1"/>
        <end position="23"/>
    </location>
</feature>
<evidence type="ECO:0000256" key="3">
    <source>
        <dbReference type="ARBA" id="ARBA00022448"/>
    </source>
</evidence>
<keyword evidence="6 8" id="KW-0472">Membrane</keyword>
<evidence type="ECO:0000256" key="5">
    <source>
        <dbReference type="ARBA" id="ARBA00022989"/>
    </source>
</evidence>
<dbReference type="InterPro" id="IPR045035">
    <property type="entry name" value="YSL-like"/>
</dbReference>
<dbReference type="STRING" id="13333.W1PC95"/>
<dbReference type="PANTHER" id="PTHR31645">
    <property type="entry name" value="OLIGOPEPTIDE TRANSPORTER YGL114W-RELATED"/>
    <property type="match status" value="1"/>
</dbReference>
<dbReference type="PANTHER" id="PTHR31645:SF76">
    <property type="entry name" value="METAL-NICOTIANAMINE TRANSPORTER YSL8-RELATED"/>
    <property type="match status" value="1"/>
</dbReference>
<dbReference type="GO" id="GO:0016020">
    <property type="term" value="C:membrane"/>
    <property type="evidence" value="ECO:0007669"/>
    <property type="project" value="UniProtKB-SubCell"/>
</dbReference>
<evidence type="ECO:0000313" key="9">
    <source>
        <dbReference type="EMBL" id="ERN07547.1"/>
    </source>
</evidence>
<dbReference type="Gramene" id="ERN07547">
    <property type="protein sequence ID" value="ERN07547"/>
    <property type="gene ID" value="AMTR_s00154p00064550"/>
</dbReference>
<evidence type="ECO:0000256" key="1">
    <source>
        <dbReference type="ARBA" id="ARBA00004141"/>
    </source>
</evidence>